<dbReference type="HOGENOM" id="CLU_072786_0_0_5"/>
<dbReference type="Gene3D" id="3.30.450.80">
    <property type="entry name" value="Transcription factor LuxR-like, autoinducer-binding domain"/>
    <property type="match status" value="1"/>
</dbReference>
<dbReference type="SMART" id="SM00421">
    <property type="entry name" value="HTH_LUXR"/>
    <property type="match status" value="1"/>
</dbReference>
<dbReference type="Pfam" id="PF00196">
    <property type="entry name" value="GerE"/>
    <property type="match status" value="1"/>
</dbReference>
<dbReference type="PROSITE" id="PS50043">
    <property type="entry name" value="HTH_LUXR_2"/>
    <property type="match status" value="1"/>
</dbReference>
<dbReference type="Gene3D" id="1.10.10.10">
    <property type="entry name" value="Winged helix-like DNA-binding domain superfamily/Winged helix DNA-binding domain"/>
    <property type="match status" value="1"/>
</dbReference>
<dbReference type="InterPro" id="IPR036388">
    <property type="entry name" value="WH-like_DNA-bd_sf"/>
</dbReference>
<evidence type="ECO:0000256" key="3">
    <source>
        <dbReference type="ARBA" id="ARBA00023163"/>
    </source>
</evidence>
<feature type="domain" description="HTH luxR-type" evidence="4">
    <location>
        <begin position="172"/>
        <end position="237"/>
    </location>
</feature>
<gene>
    <name evidence="5" type="ordered locus">Rru_A2179</name>
</gene>
<dbReference type="PRINTS" id="PR00038">
    <property type="entry name" value="HTHLUXR"/>
</dbReference>
<dbReference type="EnsemblBacteria" id="ABC22979">
    <property type="protein sequence ID" value="ABC22979"/>
    <property type="gene ID" value="Rru_A2179"/>
</dbReference>
<dbReference type="SUPFAM" id="SSF75516">
    <property type="entry name" value="Pheromone-binding domain of LuxR-like quorum-sensing transcription factors"/>
    <property type="match status" value="1"/>
</dbReference>
<dbReference type="PhylomeDB" id="Q2RSB6"/>
<sequence>MTTASPGFDAHLDAACRQAMALGFAAVLYDYSPVPRAHDGTLITPTILETRNLPVDMAEIWCKQGYYQIDPVQDAALLVSAPFVWSHEGDQSDVMARVLRAEHRPVLDYLRHRGLTRGVTVPIRCGEGALATFTAIAPSGAPFPPEDRLSSLGLLGQSFHDRVYPGFPAASHLCPVVHLTRRERECLALCGEGLTAKEIAYRIDRSVPTVVFHLSAATRKLGARNRFQAIARAAYYRLL</sequence>
<dbReference type="AlphaFoldDB" id="Q2RSB6"/>
<dbReference type="SUPFAM" id="SSF46894">
    <property type="entry name" value="C-terminal effector domain of the bipartite response regulators"/>
    <property type="match status" value="1"/>
</dbReference>
<keyword evidence="2" id="KW-0238">DNA-binding</keyword>
<dbReference type="EMBL" id="CP000230">
    <property type="protein sequence ID" value="ABC22979.1"/>
    <property type="molecule type" value="Genomic_DNA"/>
</dbReference>
<dbReference type="InterPro" id="IPR016032">
    <property type="entry name" value="Sig_transdc_resp-reg_C-effctor"/>
</dbReference>
<dbReference type="GO" id="GO:0003677">
    <property type="term" value="F:DNA binding"/>
    <property type="evidence" value="ECO:0007669"/>
    <property type="project" value="UniProtKB-KW"/>
</dbReference>
<dbReference type="KEGG" id="rru:Rru_A2179"/>
<dbReference type="CDD" id="cd06170">
    <property type="entry name" value="LuxR_C_like"/>
    <property type="match status" value="1"/>
</dbReference>
<dbReference type="PATRIC" id="fig|269796.9.peg.2273"/>
<evidence type="ECO:0000256" key="1">
    <source>
        <dbReference type="ARBA" id="ARBA00023015"/>
    </source>
</evidence>
<proteinExistence type="predicted"/>
<dbReference type="InterPro" id="IPR005143">
    <property type="entry name" value="TF_LuxR_autoind-bd_dom"/>
</dbReference>
<protein>
    <submittedName>
        <fullName evidence="5">Transcriptional regulator, LuxR family</fullName>
    </submittedName>
</protein>
<dbReference type="PANTHER" id="PTHR44688">
    <property type="entry name" value="DNA-BINDING TRANSCRIPTIONAL ACTIVATOR DEVR_DOSR"/>
    <property type="match status" value="1"/>
</dbReference>
<keyword evidence="3" id="KW-0804">Transcription</keyword>
<evidence type="ECO:0000313" key="5">
    <source>
        <dbReference type="EMBL" id="ABC22979.1"/>
    </source>
</evidence>
<organism evidence="5 6">
    <name type="scientific">Rhodospirillum rubrum (strain ATCC 11170 / ATH 1.1.1 / DSM 467 / LMG 4362 / NCIMB 8255 / S1)</name>
    <dbReference type="NCBI Taxonomy" id="269796"/>
    <lineage>
        <taxon>Bacteria</taxon>
        <taxon>Pseudomonadati</taxon>
        <taxon>Pseudomonadota</taxon>
        <taxon>Alphaproteobacteria</taxon>
        <taxon>Rhodospirillales</taxon>
        <taxon>Rhodospirillaceae</taxon>
        <taxon>Rhodospirillum</taxon>
    </lineage>
</organism>
<dbReference type="PROSITE" id="PS00622">
    <property type="entry name" value="HTH_LUXR_1"/>
    <property type="match status" value="1"/>
</dbReference>
<reference evidence="5 6" key="1">
    <citation type="journal article" date="2011" name="Stand. Genomic Sci.">
        <title>Complete genome sequence of Rhodospirillum rubrum type strain (S1).</title>
        <authorList>
            <person name="Munk A.C."/>
            <person name="Copeland A."/>
            <person name="Lucas S."/>
            <person name="Lapidus A."/>
            <person name="Del Rio T.G."/>
            <person name="Barry K."/>
            <person name="Detter J.C."/>
            <person name="Hammon N."/>
            <person name="Israni S."/>
            <person name="Pitluck S."/>
            <person name="Brettin T."/>
            <person name="Bruce D."/>
            <person name="Han C."/>
            <person name="Tapia R."/>
            <person name="Gilna P."/>
            <person name="Schmutz J."/>
            <person name="Larimer F."/>
            <person name="Land M."/>
            <person name="Kyrpides N.C."/>
            <person name="Mavromatis K."/>
            <person name="Richardson P."/>
            <person name="Rohde M."/>
            <person name="Goker M."/>
            <person name="Klenk H.P."/>
            <person name="Zhang Y."/>
            <person name="Roberts G.P."/>
            <person name="Reslewic S."/>
            <person name="Schwartz D.C."/>
        </authorList>
    </citation>
    <scope>NUCLEOTIDE SEQUENCE [LARGE SCALE GENOMIC DNA]</scope>
    <source>
        <strain evidence="6">ATCC 11170 / ATH 1.1.1 / DSM 467 / LMG 4362 / NCIMB 8255 / S1</strain>
    </source>
</reference>
<dbReference type="eggNOG" id="COG2197">
    <property type="taxonomic scope" value="Bacteria"/>
</dbReference>
<dbReference type="GO" id="GO:0006355">
    <property type="term" value="P:regulation of DNA-templated transcription"/>
    <property type="evidence" value="ECO:0007669"/>
    <property type="project" value="InterPro"/>
</dbReference>
<evidence type="ECO:0000256" key="2">
    <source>
        <dbReference type="ARBA" id="ARBA00023125"/>
    </source>
</evidence>
<name>Q2RSB6_RHORT</name>
<dbReference type="InterPro" id="IPR036693">
    <property type="entry name" value="TF_LuxR_autoind-bd_dom_sf"/>
</dbReference>
<dbReference type="Proteomes" id="UP000001929">
    <property type="component" value="Chromosome"/>
</dbReference>
<dbReference type="RefSeq" id="WP_011390028.1">
    <property type="nucleotide sequence ID" value="NC_007643.1"/>
</dbReference>
<dbReference type="PANTHER" id="PTHR44688:SF16">
    <property type="entry name" value="DNA-BINDING TRANSCRIPTIONAL ACTIVATOR DEVR_DOSR"/>
    <property type="match status" value="1"/>
</dbReference>
<keyword evidence="6" id="KW-1185">Reference proteome</keyword>
<dbReference type="Pfam" id="PF03472">
    <property type="entry name" value="Autoind_bind"/>
    <property type="match status" value="1"/>
</dbReference>
<keyword evidence="1" id="KW-0805">Transcription regulation</keyword>
<dbReference type="STRING" id="269796.Rru_A2179"/>
<dbReference type="InterPro" id="IPR000792">
    <property type="entry name" value="Tscrpt_reg_LuxR_C"/>
</dbReference>
<evidence type="ECO:0000259" key="4">
    <source>
        <dbReference type="PROSITE" id="PS50043"/>
    </source>
</evidence>
<accession>Q2RSB6</accession>
<evidence type="ECO:0000313" key="6">
    <source>
        <dbReference type="Proteomes" id="UP000001929"/>
    </source>
</evidence>